<protein>
    <submittedName>
        <fullName evidence="3">Cytidyltransferase</fullName>
    </submittedName>
</protein>
<comment type="caution">
    <text evidence="3">The sequence shown here is derived from an EMBL/GenBank/DDBJ whole genome shotgun (WGS) entry which is preliminary data.</text>
</comment>
<organism evidence="3 4">
    <name type="scientific">Paenibacillus whitsoniae</name>
    <dbReference type="NCBI Taxonomy" id="2496558"/>
    <lineage>
        <taxon>Bacteria</taxon>
        <taxon>Bacillati</taxon>
        <taxon>Bacillota</taxon>
        <taxon>Bacilli</taxon>
        <taxon>Bacillales</taxon>
        <taxon>Paenibacillaceae</taxon>
        <taxon>Paenibacillus</taxon>
    </lineage>
</organism>
<keyword evidence="4" id="KW-1185">Reference proteome</keyword>
<reference evidence="3 4" key="1">
    <citation type="submission" date="2018-12" db="EMBL/GenBank/DDBJ databases">
        <title>Bacillus ochoae sp. nov., Paenibacillus whitsoniae sp. nov., Paenibacillus spiritus sp. nov. Isolated from the Mars Exploration Rover during spacecraft assembly.</title>
        <authorList>
            <person name="Seuylemezian A."/>
            <person name="Vaishampayan P."/>
        </authorList>
    </citation>
    <scope>NUCLEOTIDE SEQUENCE [LARGE SCALE GENOMIC DNA]</scope>
    <source>
        <strain evidence="3 4">MER 54</strain>
    </source>
</reference>
<dbReference type="Pfam" id="PF13521">
    <property type="entry name" value="AAA_28"/>
    <property type="match status" value="1"/>
</dbReference>
<keyword evidence="3" id="KW-0808">Transferase</keyword>
<dbReference type="PANTHER" id="PTHR37512">
    <property type="entry name" value="TRIFUNCTIONAL NAD BIOSYNTHESIS/REGULATOR PROTEIN NADR"/>
    <property type="match status" value="1"/>
</dbReference>
<dbReference type="Pfam" id="PF01467">
    <property type="entry name" value="CTP_transf_like"/>
    <property type="match status" value="1"/>
</dbReference>
<evidence type="ECO:0000259" key="2">
    <source>
        <dbReference type="Pfam" id="PF13521"/>
    </source>
</evidence>
<dbReference type="PANTHER" id="PTHR37512:SF1">
    <property type="entry name" value="NADR_TTD14 AAA DOMAIN-CONTAINING PROTEIN"/>
    <property type="match status" value="1"/>
</dbReference>
<dbReference type="GO" id="GO:0016740">
    <property type="term" value="F:transferase activity"/>
    <property type="evidence" value="ECO:0007669"/>
    <property type="project" value="UniProtKB-KW"/>
</dbReference>
<dbReference type="InterPro" id="IPR027417">
    <property type="entry name" value="P-loop_NTPase"/>
</dbReference>
<feature type="domain" description="NadR/Ttd14 AAA" evidence="2">
    <location>
        <begin position="159"/>
        <end position="317"/>
    </location>
</feature>
<dbReference type="RefSeq" id="WP_126143458.1">
    <property type="nucleotide sequence ID" value="NZ_RXHU01000072.1"/>
</dbReference>
<accession>A0A3S0CS19</accession>
<dbReference type="CDD" id="cd00882">
    <property type="entry name" value="Ras_like_GTPase"/>
    <property type="match status" value="1"/>
</dbReference>
<dbReference type="NCBIfam" id="TIGR00125">
    <property type="entry name" value="cyt_tran_rel"/>
    <property type="match status" value="1"/>
</dbReference>
<dbReference type="EMBL" id="RXHU01000072">
    <property type="protein sequence ID" value="RTE06743.1"/>
    <property type="molecule type" value="Genomic_DNA"/>
</dbReference>
<dbReference type="InterPro" id="IPR004821">
    <property type="entry name" value="Cyt_trans-like"/>
</dbReference>
<dbReference type="Gene3D" id="3.40.50.300">
    <property type="entry name" value="P-loop containing nucleotide triphosphate hydrolases"/>
    <property type="match status" value="1"/>
</dbReference>
<dbReference type="Gene3D" id="3.40.50.620">
    <property type="entry name" value="HUPs"/>
    <property type="match status" value="1"/>
</dbReference>
<dbReference type="InterPro" id="IPR014729">
    <property type="entry name" value="Rossmann-like_a/b/a_fold"/>
</dbReference>
<feature type="domain" description="Cytidyltransferase-like" evidence="1">
    <location>
        <begin position="10"/>
        <end position="139"/>
    </location>
</feature>
<sequence length="342" mass="39397">MEQHRTTGLTLGKFAPFHRGHQLVVETALRENDEVIVVIYDCPETIRVPLPVRANWIRTLYPQVQVIEAWDGPTEIGDTPEIKHMHEAYMLRLLGGKQITRFYSSEFYGEHMSAALQAENRQVDPQRARVPVSGTQVRQAPYDNRHLLDPVVYRDLALKVVFLGAPSTGKTTLAAHLAQQHGTVWMPEYGREYWEQHQIERRLTPEQLEEIAEGHLAREDQLVQEAREVLFVDTNAITTYRFAQYYHGAATPRLTELAVQASARYDLVFVCDTDIPYADTWDRSGDVQRNVFQKQILADLAMRRIPYILLRGTVEERASQVNQVLARFEKYQNFGELMGFSE</sequence>
<proteinExistence type="predicted"/>
<dbReference type="AlphaFoldDB" id="A0A3S0CS19"/>
<gene>
    <name evidence="3" type="ORF">EJQ19_22340</name>
</gene>
<name>A0A3S0CS19_9BACL</name>
<dbReference type="SUPFAM" id="SSF52540">
    <property type="entry name" value="P-loop containing nucleoside triphosphate hydrolases"/>
    <property type="match status" value="1"/>
</dbReference>
<evidence type="ECO:0000259" key="1">
    <source>
        <dbReference type="Pfam" id="PF01467"/>
    </source>
</evidence>
<evidence type="ECO:0000313" key="3">
    <source>
        <dbReference type="EMBL" id="RTE06743.1"/>
    </source>
</evidence>
<dbReference type="InterPro" id="IPR052735">
    <property type="entry name" value="NAD_biosynth-regulator"/>
</dbReference>
<evidence type="ECO:0000313" key="4">
    <source>
        <dbReference type="Proteomes" id="UP000276128"/>
    </source>
</evidence>
<dbReference type="Proteomes" id="UP000276128">
    <property type="component" value="Unassembled WGS sequence"/>
</dbReference>
<dbReference type="InterPro" id="IPR038727">
    <property type="entry name" value="NadR/Ttd14_AAA_dom"/>
</dbReference>
<dbReference type="SUPFAM" id="SSF52374">
    <property type="entry name" value="Nucleotidylyl transferase"/>
    <property type="match status" value="1"/>
</dbReference>
<dbReference type="OrthoDB" id="9802794at2"/>